<dbReference type="RefSeq" id="XP_075076505.1">
    <property type="nucleotide sequence ID" value="XM_075220404.1"/>
</dbReference>
<organism evidence="1 2">
    <name type="scientific">Nicotiana tabacum</name>
    <name type="common">Common tobacco</name>
    <dbReference type="NCBI Taxonomy" id="4097"/>
    <lineage>
        <taxon>Eukaryota</taxon>
        <taxon>Viridiplantae</taxon>
        <taxon>Streptophyta</taxon>
        <taxon>Embryophyta</taxon>
        <taxon>Tracheophyta</taxon>
        <taxon>Spermatophyta</taxon>
        <taxon>Magnoliopsida</taxon>
        <taxon>eudicotyledons</taxon>
        <taxon>Gunneridae</taxon>
        <taxon>Pentapetalae</taxon>
        <taxon>asterids</taxon>
        <taxon>lamiids</taxon>
        <taxon>Solanales</taxon>
        <taxon>Solanaceae</taxon>
        <taxon>Nicotianoideae</taxon>
        <taxon>Nicotianeae</taxon>
        <taxon>Nicotiana</taxon>
    </lineage>
</organism>
<keyword evidence="1" id="KW-1185">Reference proteome</keyword>
<sequence>MSVISNSSSLWNKRLGHVPLKAIKKHELLRHLKSDSHQHCIVCPLAKQTKLPFQLSNTVSASTFDLLHCDIWGPYRVSTYDGKRFFVTIADDHTRFTWIFLLHSKSNTTVVLKEFFAKVKNIFSASVKILRTDSSSEFFSTDFKEFLSTLGVEHQIVPKCMDKFAFRAITAVLVGYSSTQKEYKLYDLQNNSFSKEKCATDISPLTEPSTSIELRRSSRPSKSLVWLQDYVTKQVGNSCAYPISSYVTYSPLKPPYQHMLALHSAVIEPKTFKEAISDPKWVQAMKQEVVALEDNNTWTIVDFQN</sequence>
<reference evidence="1" key="1">
    <citation type="journal article" date="2014" name="Nat. Commun.">
        <title>The tobacco genome sequence and its comparison with those of tomato and potato.</title>
        <authorList>
            <person name="Sierro N."/>
            <person name="Battey J.N."/>
            <person name="Ouadi S."/>
            <person name="Bakaher N."/>
            <person name="Bovet L."/>
            <person name="Willig A."/>
            <person name="Goepfert S."/>
            <person name="Peitsch M.C."/>
            <person name="Ivanov N.V."/>
        </authorList>
    </citation>
    <scope>NUCLEOTIDE SEQUENCE [LARGE SCALE GENOMIC DNA]</scope>
</reference>
<evidence type="ECO:0000313" key="1">
    <source>
        <dbReference type="Proteomes" id="UP000790787"/>
    </source>
</evidence>
<gene>
    <name evidence="2" type="primary">LOC142163149</name>
</gene>
<accession>A0AC58RUT2</accession>
<protein>
    <submittedName>
        <fullName evidence="2">Uncharacterized protein LOC142163149</fullName>
    </submittedName>
</protein>
<reference evidence="2" key="2">
    <citation type="submission" date="2025-08" db="UniProtKB">
        <authorList>
            <consortium name="RefSeq"/>
        </authorList>
    </citation>
    <scope>IDENTIFICATION</scope>
    <source>
        <tissue evidence="2">Leaf</tissue>
    </source>
</reference>
<dbReference type="Proteomes" id="UP000790787">
    <property type="component" value="Chromosome 8"/>
</dbReference>
<name>A0AC58RUT2_TOBAC</name>
<proteinExistence type="predicted"/>
<evidence type="ECO:0000313" key="2">
    <source>
        <dbReference type="RefSeq" id="XP_075076505.1"/>
    </source>
</evidence>